<dbReference type="InterPro" id="IPR023098">
    <property type="entry name" value="SerK/SbnI_C"/>
</dbReference>
<reference evidence="3" key="1">
    <citation type="journal article" date="2020" name="mSystems">
        <title>Genome- and Community-Level Interaction Insights into Carbon Utilization and Element Cycling Functions of Hydrothermarchaeota in Hydrothermal Sediment.</title>
        <authorList>
            <person name="Zhou Z."/>
            <person name="Liu Y."/>
            <person name="Xu W."/>
            <person name="Pan J."/>
            <person name="Luo Z.H."/>
            <person name="Li M."/>
        </authorList>
    </citation>
    <scope>NUCLEOTIDE SEQUENCE [LARGE SCALE GENOMIC DNA]</scope>
    <source>
        <strain evidence="3">SpSt-381</strain>
    </source>
</reference>
<evidence type="ECO:0000256" key="2">
    <source>
        <dbReference type="ARBA" id="ARBA00022840"/>
    </source>
</evidence>
<evidence type="ECO:0000256" key="1">
    <source>
        <dbReference type="ARBA" id="ARBA00022741"/>
    </source>
</evidence>
<sequence length="285" mass="32954">MTRDPLLDYRLPDLRFVPVEALVPHEEHDEQRLQPLVRRIREEAVLRNPPVVAPLPDDPEGRFVVLDGANRATAARRAGFPHMLVQVARYEEPWVRLHTWCHALGDTTCEDLEHTLRAIPGLEVRREPQLHARAMLARREALALVVFEDGHADTLHADGDLHRRNALLNAVVDTYRGKKRFLRVTTESLVETRARHPEVTALVVFPHFEPFEVIELATGGARLPAGITRHLIRWRALRLNVPTEVLADRTRPIEAKAEWLDGWLRDRLLHRHVRYYEEPTVLFDE</sequence>
<dbReference type="GO" id="GO:0005524">
    <property type="term" value="F:ATP binding"/>
    <property type="evidence" value="ECO:0007669"/>
    <property type="project" value="UniProtKB-KW"/>
</dbReference>
<dbReference type="InterPro" id="IPR036086">
    <property type="entry name" value="ParB/Sulfiredoxin_sf"/>
</dbReference>
<comment type="caution">
    <text evidence="3">The sequence shown here is derived from an EMBL/GenBank/DDBJ whole genome shotgun (WGS) entry which is preliminary data.</text>
</comment>
<keyword evidence="2" id="KW-0067">ATP-binding</keyword>
<proteinExistence type="predicted"/>
<dbReference type="Gene3D" id="3.90.1530.10">
    <property type="entry name" value="Conserved hypothetical protein from pyrococcus furiosus pfu- 392566-001, ParB domain"/>
    <property type="match status" value="1"/>
</dbReference>
<protein>
    <recommendedName>
        <fullName evidence="4">ParB/Sulfiredoxin domain-containing protein</fullName>
    </recommendedName>
</protein>
<dbReference type="Gene3D" id="3.30.1760.10">
    <property type="entry name" value="Conserved hypothetical protein from pyrococcus furiosus pfu- 392566-001, domain 2"/>
    <property type="match status" value="1"/>
</dbReference>
<evidence type="ECO:0008006" key="4">
    <source>
        <dbReference type="Google" id="ProtNLM"/>
    </source>
</evidence>
<accession>A0A832I0P4</accession>
<organism evidence="3">
    <name type="scientific">Eiseniibacteriota bacterium</name>
    <dbReference type="NCBI Taxonomy" id="2212470"/>
    <lineage>
        <taxon>Bacteria</taxon>
        <taxon>Candidatus Eiseniibacteriota</taxon>
    </lineage>
</organism>
<keyword evidence="1" id="KW-0547">Nucleotide-binding</keyword>
<dbReference type="EMBL" id="DSQF01000004">
    <property type="protein sequence ID" value="HGZ42298.1"/>
    <property type="molecule type" value="Genomic_DNA"/>
</dbReference>
<name>A0A832I0P4_UNCEI</name>
<gene>
    <name evidence="3" type="ORF">ENR23_02535</name>
</gene>
<evidence type="ECO:0000313" key="3">
    <source>
        <dbReference type="EMBL" id="HGZ42298.1"/>
    </source>
</evidence>
<dbReference type="SUPFAM" id="SSF110849">
    <property type="entry name" value="ParB/Sulfiredoxin"/>
    <property type="match status" value="1"/>
</dbReference>
<dbReference type="AlphaFoldDB" id="A0A832I0P4"/>